<dbReference type="PANTHER" id="PTHR37540:SF5">
    <property type="entry name" value="TRANSCRIPTION FACTOR DOMAIN-CONTAINING PROTEIN"/>
    <property type="match status" value="1"/>
</dbReference>
<dbReference type="VEuPathDB" id="FungiDB:ASPSYDRAFT_94206"/>
<dbReference type="GeneID" id="63769019"/>
<dbReference type="STRING" id="1036612.A0A1L9T2T6"/>
<dbReference type="InterPro" id="IPR021858">
    <property type="entry name" value="Fun_TF"/>
</dbReference>
<name>A0A1L9T2T6_9EURO</name>
<proteinExistence type="predicted"/>
<accession>A0A1L9T2T6</accession>
<sequence length="474" mass="52975">MDDQADLVFINASNPTHFWNQNVRRTVRRRAMRDIGKTRRKAKNPPAVTFAWQPVEPPVRCLDSYPRPWPGGIDSDPRARELIHFMHADAEYNYRPFRKVWFAMALTDQSAFILCKANAAMFLEKARLRNGDEFHYEHCAETLSYYGQCVREVSSRLSDPVDCVSEGVFTTILGLICHDLYVGTLDRWAYHIRGLARIASMRGGLGDLDANLQLFACWFDVVGSVARDLPPRMPPTSMHLDSLAAYAMGKRTRGMRLDGILDDIGNVQAPEDMDISCLVGVLGKIAALAEFINIHSSREPGFWKSEDDMRPLQLLGPVTHELLSMPRADSSTLGGFDAIREMARLAMLILLAWVKTKYGMSAPEMDYLQKKLSTLVSVSVNKQTVLPLPVLQLWCLVIAVLSDPSGASRRMYVQEISLRMADINIQDGTSAVAAARDVIRIEDLASADAISSLIFDIDMVYADENTDTTTSNPP</sequence>
<dbReference type="PANTHER" id="PTHR37540">
    <property type="entry name" value="TRANSCRIPTION FACTOR (ACR-2), PUTATIVE-RELATED-RELATED"/>
    <property type="match status" value="1"/>
</dbReference>
<evidence type="ECO:0000313" key="1">
    <source>
        <dbReference type="EMBL" id="OJJ53705.1"/>
    </source>
</evidence>
<evidence type="ECO:0000313" key="2">
    <source>
        <dbReference type="Proteomes" id="UP000184356"/>
    </source>
</evidence>
<dbReference type="Proteomes" id="UP000184356">
    <property type="component" value="Unassembled WGS sequence"/>
</dbReference>
<organism evidence="1 2">
    <name type="scientific">Aspergillus sydowii CBS 593.65</name>
    <dbReference type="NCBI Taxonomy" id="1036612"/>
    <lineage>
        <taxon>Eukaryota</taxon>
        <taxon>Fungi</taxon>
        <taxon>Dikarya</taxon>
        <taxon>Ascomycota</taxon>
        <taxon>Pezizomycotina</taxon>
        <taxon>Eurotiomycetes</taxon>
        <taxon>Eurotiomycetidae</taxon>
        <taxon>Eurotiales</taxon>
        <taxon>Aspergillaceae</taxon>
        <taxon>Aspergillus</taxon>
        <taxon>Aspergillus subgen. Nidulantes</taxon>
    </lineage>
</organism>
<dbReference type="Pfam" id="PF11951">
    <property type="entry name" value="Fungal_trans_2"/>
    <property type="match status" value="1"/>
</dbReference>
<gene>
    <name evidence="1" type="ORF">ASPSYDRAFT_94206</name>
</gene>
<dbReference type="RefSeq" id="XP_040697511.1">
    <property type="nucleotide sequence ID" value="XM_040852946.1"/>
</dbReference>
<reference evidence="2" key="1">
    <citation type="journal article" date="2017" name="Genome Biol.">
        <title>Comparative genomics reveals high biological diversity and specific adaptations in the industrially and medically important fungal genus Aspergillus.</title>
        <authorList>
            <person name="de Vries R.P."/>
            <person name="Riley R."/>
            <person name="Wiebenga A."/>
            <person name="Aguilar-Osorio G."/>
            <person name="Amillis S."/>
            <person name="Uchima C.A."/>
            <person name="Anderluh G."/>
            <person name="Asadollahi M."/>
            <person name="Askin M."/>
            <person name="Barry K."/>
            <person name="Battaglia E."/>
            <person name="Bayram O."/>
            <person name="Benocci T."/>
            <person name="Braus-Stromeyer S.A."/>
            <person name="Caldana C."/>
            <person name="Canovas D."/>
            <person name="Cerqueira G.C."/>
            <person name="Chen F."/>
            <person name="Chen W."/>
            <person name="Choi C."/>
            <person name="Clum A."/>
            <person name="Dos Santos R.A."/>
            <person name="Damasio A.R."/>
            <person name="Diallinas G."/>
            <person name="Emri T."/>
            <person name="Fekete E."/>
            <person name="Flipphi M."/>
            <person name="Freyberg S."/>
            <person name="Gallo A."/>
            <person name="Gournas C."/>
            <person name="Habgood R."/>
            <person name="Hainaut M."/>
            <person name="Harispe M.L."/>
            <person name="Henrissat B."/>
            <person name="Hilden K.S."/>
            <person name="Hope R."/>
            <person name="Hossain A."/>
            <person name="Karabika E."/>
            <person name="Karaffa L."/>
            <person name="Karanyi Z."/>
            <person name="Krasevec N."/>
            <person name="Kuo A."/>
            <person name="Kusch H."/>
            <person name="LaButti K."/>
            <person name="Lagendijk E.L."/>
            <person name="Lapidus A."/>
            <person name="Levasseur A."/>
            <person name="Lindquist E."/>
            <person name="Lipzen A."/>
            <person name="Logrieco A.F."/>
            <person name="MacCabe A."/>
            <person name="Maekelae M.R."/>
            <person name="Malavazi I."/>
            <person name="Melin P."/>
            <person name="Meyer V."/>
            <person name="Mielnichuk N."/>
            <person name="Miskei M."/>
            <person name="Molnar A.P."/>
            <person name="Mule G."/>
            <person name="Ngan C.Y."/>
            <person name="Orejas M."/>
            <person name="Orosz E."/>
            <person name="Ouedraogo J.P."/>
            <person name="Overkamp K.M."/>
            <person name="Park H.-S."/>
            <person name="Perrone G."/>
            <person name="Piumi F."/>
            <person name="Punt P.J."/>
            <person name="Ram A.F."/>
            <person name="Ramon A."/>
            <person name="Rauscher S."/>
            <person name="Record E."/>
            <person name="Riano-Pachon D.M."/>
            <person name="Robert V."/>
            <person name="Roehrig J."/>
            <person name="Ruller R."/>
            <person name="Salamov A."/>
            <person name="Salih N.S."/>
            <person name="Samson R.A."/>
            <person name="Sandor E."/>
            <person name="Sanguinetti M."/>
            <person name="Schuetze T."/>
            <person name="Sepcic K."/>
            <person name="Shelest E."/>
            <person name="Sherlock G."/>
            <person name="Sophianopoulou V."/>
            <person name="Squina F.M."/>
            <person name="Sun H."/>
            <person name="Susca A."/>
            <person name="Todd R.B."/>
            <person name="Tsang A."/>
            <person name="Unkles S.E."/>
            <person name="van de Wiele N."/>
            <person name="van Rossen-Uffink D."/>
            <person name="Oliveira J.V."/>
            <person name="Vesth T.C."/>
            <person name="Visser J."/>
            <person name="Yu J.-H."/>
            <person name="Zhou M."/>
            <person name="Andersen M.R."/>
            <person name="Archer D.B."/>
            <person name="Baker S.E."/>
            <person name="Benoit I."/>
            <person name="Brakhage A.A."/>
            <person name="Braus G.H."/>
            <person name="Fischer R."/>
            <person name="Frisvad J.C."/>
            <person name="Goldman G.H."/>
            <person name="Houbraken J."/>
            <person name="Oakley B."/>
            <person name="Pocsi I."/>
            <person name="Scazzocchio C."/>
            <person name="Seiboth B."/>
            <person name="vanKuyk P.A."/>
            <person name="Wortman J."/>
            <person name="Dyer P.S."/>
            <person name="Grigoriev I.V."/>
        </authorList>
    </citation>
    <scope>NUCLEOTIDE SEQUENCE [LARGE SCALE GENOMIC DNA]</scope>
    <source>
        <strain evidence="2">CBS 593.65</strain>
    </source>
</reference>
<dbReference type="AlphaFoldDB" id="A0A1L9T2T6"/>
<keyword evidence="2" id="KW-1185">Reference proteome</keyword>
<dbReference type="EMBL" id="KV878596">
    <property type="protein sequence ID" value="OJJ53705.1"/>
    <property type="molecule type" value="Genomic_DNA"/>
</dbReference>
<evidence type="ECO:0008006" key="3">
    <source>
        <dbReference type="Google" id="ProtNLM"/>
    </source>
</evidence>
<protein>
    <recommendedName>
        <fullName evidence="3">Transcription factor domain-containing protein</fullName>
    </recommendedName>
</protein>
<dbReference type="OrthoDB" id="3469225at2759"/>